<dbReference type="EnsemblPlants" id="HORVU.MOREX.r3.6HG0578550.1">
    <property type="protein sequence ID" value="HORVU.MOREX.r3.6HG0578550.1"/>
    <property type="gene ID" value="HORVU.MOREX.r3.6HG0578550"/>
</dbReference>
<dbReference type="InParanoid" id="A0A287TYN5"/>
<evidence type="ECO:0000313" key="1">
    <source>
        <dbReference type="EnsemblPlants" id="HORVU.MOREX.r3.6HG0578550.1"/>
    </source>
</evidence>
<dbReference type="Gramene" id="HORVU.MOREX.r2.6HG0479710.1">
    <property type="protein sequence ID" value="HORVU.MOREX.r2.6HG0479710.1"/>
    <property type="gene ID" value="HORVU.MOREX.r2.6HG0479710"/>
</dbReference>
<dbReference type="eggNOG" id="ENOG502QRMY">
    <property type="taxonomic scope" value="Eukaryota"/>
</dbReference>
<keyword evidence="2" id="KW-1185">Reference proteome</keyword>
<sequence length="154" mass="16862">MDFLTESQSEEELPEKLFDDVRIAQMEMGSAKYVETATEEPETAGKVAPGFRVGSAWMANDSRHQERASGKASRSMSCQERLGGGSQRIRQIVIAAMVGSASLGFAKKKGSASLRVVLDPFLGVTQRRHSSHRVVCSFLQTSVLDEEVQREVAV</sequence>
<dbReference type="Gramene" id="HORVU.MOREX.r3.6HG0578550.1">
    <property type="protein sequence ID" value="HORVU.MOREX.r3.6HG0578550.1"/>
    <property type="gene ID" value="HORVU.MOREX.r3.6HG0578550"/>
</dbReference>
<dbReference type="PaxDb" id="4513-MLOC_63183.1"/>
<organism evidence="1 2">
    <name type="scientific">Hordeum vulgare subsp. vulgare</name>
    <name type="common">Domesticated barley</name>
    <dbReference type="NCBI Taxonomy" id="112509"/>
    <lineage>
        <taxon>Eukaryota</taxon>
        <taxon>Viridiplantae</taxon>
        <taxon>Streptophyta</taxon>
        <taxon>Embryophyta</taxon>
        <taxon>Tracheophyta</taxon>
        <taxon>Spermatophyta</taxon>
        <taxon>Magnoliopsida</taxon>
        <taxon>Liliopsida</taxon>
        <taxon>Poales</taxon>
        <taxon>Poaceae</taxon>
        <taxon>BOP clade</taxon>
        <taxon>Pooideae</taxon>
        <taxon>Triticodae</taxon>
        <taxon>Triticeae</taxon>
        <taxon>Hordeinae</taxon>
        <taxon>Hordeum</taxon>
    </lineage>
</organism>
<reference evidence="2" key="1">
    <citation type="journal article" date="2012" name="Nature">
        <title>A physical, genetic and functional sequence assembly of the barley genome.</title>
        <authorList>
            <consortium name="The International Barley Genome Sequencing Consortium"/>
            <person name="Mayer K.F."/>
            <person name="Waugh R."/>
            <person name="Brown J.W."/>
            <person name="Schulman A."/>
            <person name="Langridge P."/>
            <person name="Platzer M."/>
            <person name="Fincher G.B."/>
            <person name="Muehlbauer G.J."/>
            <person name="Sato K."/>
            <person name="Close T.J."/>
            <person name="Wise R.P."/>
            <person name="Stein N."/>
        </authorList>
    </citation>
    <scope>NUCLEOTIDE SEQUENCE [LARGE SCALE GENOMIC DNA]</scope>
    <source>
        <strain evidence="2">cv. Morex</strain>
    </source>
</reference>
<evidence type="ECO:0000313" key="2">
    <source>
        <dbReference type="Proteomes" id="UP000011116"/>
    </source>
</evidence>
<name>A0A287TYN5_HORVV</name>
<accession>A0A287TYN5</accession>
<proteinExistence type="predicted"/>
<dbReference type="ExpressionAtlas" id="A0A287TYN5">
    <property type="expression patterns" value="baseline and differential"/>
</dbReference>
<reference evidence="1" key="3">
    <citation type="submission" date="2022-01" db="UniProtKB">
        <authorList>
            <consortium name="EnsemblPlants"/>
        </authorList>
    </citation>
    <scope>IDENTIFICATION</scope>
    <source>
        <strain evidence="1">subsp. vulgare</strain>
    </source>
</reference>
<dbReference type="Proteomes" id="UP000011116">
    <property type="component" value="Chromosome 6H"/>
</dbReference>
<reference evidence="1" key="2">
    <citation type="submission" date="2020-10" db="EMBL/GenBank/DDBJ databases">
        <authorList>
            <person name="Scholz U."/>
            <person name="Mascher M."/>
            <person name="Fiebig A."/>
        </authorList>
    </citation>
    <scope>NUCLEOTIDE SEQUENCE [LARGE SCALE GENOMIC DNA]</scope>
    <source>
        <strain evidence="1">cv. Morex</strain>
    </source>
</reference>
<dbReference type="AlphaFoldDB" id="A0A287TYN5"/>
<protein>
    <submittedName>
        <fullName evidence="1">Uncharacterized protein</fullName>
    </submittedName>
</protein>